<sequence>MNYFELKTWIIAWSDATNATKYPNFWINLLYDWQTLISAIVAGVPAAFGAVLLYKQIRAQRSETERSRTKDEVSARIRLVYALSSLTSYYKACVGPLMDRRYQDREIPVAALETLMSSAPVLNKQVFEHIQKLILNLQIFSAIYPAKVGAMPIDTQDRAIRIIAELHKATNELYPYARFDTEIITGAMVTSEELTLSMHGLMAVAEDRDDPEADIKTLKRALNLKPRRRTSTTVPPVDPE</sequence>
<gene>
    <name evidence="2" type="ORF">O9X88_03820</name>
</gene>
<name>A0A9X3KMQ5_9HYPH</name>
<organism evidence="2 3">
    <name type="scientific">Agrobacterium salinitolerans</name>
    <dbReference type="NCBI Taxonomy" id="1183413"/>
    <lineage>
        <taxon>Bacteria</taxon>
        <taxon>Pseudomonadati</taxon>
        <taxon>Pseudomonadota</taxon>
        <taxon>Alphaproteobacteria</taxon>
        <taxon>Hyphomicrobiales</taxon>
        <taxon>Rhizobiaceae</taxon>
        <taxon>Rhizobium/Agrobacterium group</taxon>
        <taxon>Agrobacterium</taxon>
    </lineage>
</organism>
<dbReference type="Proteomes" id="UP001151018">
    <property type="component" value="Unassembled WGS sequence"/>
</dbReference>
<evidence type="ECO:0000313" key="3">
    <source>
        <dbReference type="Proteomes" id="UP001151018"/>
    </source>
</evidence>
<comment type="caution">
    <text evidence="2">The sequence shown here is derived from an EMBL/GenBank/DDBJ whole genome shotgun (WGS) entry which is preliminary data.</text>
</comment>
<dbReference type="EMBL" id="JAPZLR010000002">
    <property type="protein sequence ID" value="MCZ7936661.1"/>
    <property type="molecule type" value="Genomic_DNA"/>
</dbReference>
<accession>A0A9X3KMQ5</accession>
<dbReference type="AlphaFoldDB" id="A0A9X3KMQ5"/>
<feature type="transmembrane region" description="Helical" evidence="1">
    <location>
        <begin position="33"/>
        <end position="54"/>
    </location>
</feature>
<keyword evidence="1" id="KW-0812">Transmembrane</keyword>
<reference evidence="2" key="1">
    <citation type="submission" date="2022-12" db="EMBL/GenBank/DDBJ databases">
        <title>Draft genome sequences of 22 rhizogenic Agrobacterium biovar 1 strains, the causative agent of hairy root disease.</title>
        <authorList>
            <person name="Kim N."/>
            <person name="Vargas P."/>
            <person name="Rediers H."/>
        </authorList>
    </citation>
    <scope>NUCLEOTIDE SEQUENCE</scope>
    <source>
        <strain evidence="2">ST15.13.006</strain>
    </source>
</reference>
<dbReference type="RefSeq" id="WP_269834627.1">
    <property type="nucleotide sequence ID" value="NZ_JAPZLR010000002.1"/>
</dbReference>
<protein>
    <submittedName>
        <fullName evidence="2">Uncharacterized protein</fullName>
    </submittedName>
</protein>
<evidence type="ECO:0000313" key="2">
    <source>
        <dbReference type="EMBL" id="MCZ7936661.1"/>
    </source>
</evidence>
<keyword evidence="1" id="KW-1133">Transmembrane helix</keyword>
<keyword evidence="1" id="KW-0472">Membrane</keyword>
<proteinExistence type="predicted"/>
<evidence type="ECO:0000256" key="1">
    <source>
        <dbReference type="SAM" id="Phobius"/>
    </source>
</evidence>